<feature type="domain" description="DUF7778" evidence="1">
    <location>
        <begin position="12"/>
        <end position="52"/>
    </location>
</feature>
<organism evidence="2 3">
    <name type="scientific">Ancylostoma caninum</name>
    <name type="common">Dog hookworm</name>
    <dbReference type="NCBI Taxonomy" id="29170"/>
    <lineage>
        <taxon>Eukaryota</taxon>
        <taxon>Metazoa</taxon>
        <taxon>Ecdysozoa</taxon>
        <taxon>Nematoda</taxon>
        <taxon>Chromadorea</taxon>
        <taxon>Rhabditida</taxon>
        <taxon>Rhabditina</taxon>
        <taxon>Rhabditomorpha</taxon>
        <taxon>Strongyloidea</taxon>
        <taxon>Ancylostomatidae</taxon>
        <taxon>Ancylostomatinae</taxon>
        <taxon>Ancylostoma</taxon>
    </lineage>
</organism>
<evidence type="ECO:0000313" key="3">
    <source>
        <dbReference type="Proteomes" id="UP000252519"/>
    </source>
</evidence>
<protein>
    <recommendedName>
        <fullName evidence="1">DUF7778 domain-containing protein</fullName>
    </recommendedName>
</protein>
<dbReference type="AlphaFoldDB" id="A0A368F6N2"/>
<dbReference type="EMBL" id="JOJR01004563">
    <property type="protein sequence ID" value="RCN27248.1"/>
    <property type="molecule type" value="Genomic_DNA"/>
</dbReference>
<sequence>MRTLEYWSFSHIQTKARCDVIMCLGHAKLGILIKGQRSVVTAWRRGIVCSHQGLPVSEPHLTDELIWSEY</sequence>
<accession>A0A368F6N2</accession>
<dbReference type="OrthoDB" id="10364420at2759"/>
<evidence type="ECO:0000313" key="2">
    <source>
        <dbReference type="EMBL" id="RCN27248.1"/>
    </source>
</evidence>
<name>A0A368F6N2_ANCCA</name>
<dbReference type="InterPro" id="IPR056680">
    <property type="entry name" value="DUF7778"/>
</dbReference>
<evidence type="ECO:0000259" key="1">
    <source>
        <dbReference type="Pfam" id="PF24998"/>
    </source>
</evidence>
<comment type="caution">
    <text evidence="2">The sequence shown here is derived from an EMBL/GenBank/DDBJ whole genome shotgun (WGS) entry which is preliminary data.</text>
</comment>
<gene>
    <name evidence="2" type="ORF">ANCCAN_27019</name>
</gene>
<dbReference type="Pfam" id="PF24998">
    <property type="entry name" value="DUF7778"/>
    <property type="match status" value="1"/>
</dbReference>
<dbReference type="Proteomes" id="UP000252519">
    <property type="component" value="Unassembled WGS sequence"/>
</dbReference>
<reference evidence="2 3" key="1">
    <citation type="submission" date="2014-10" db="EMBL/GenBank/DDBJ databases">
        <title>Draft genome of the hookworm Ancylostoma caninum.</title>
        <authorList>
            <person name="Mitreva M."/>
        </authorList>
    </citation>
    <scope>NUCLEOTIDE SEQUENCE [LARGE SCALE GENOMIC DNA]</scope>
    <source>
        <strain evidence="2 3">Baltimore</strain>
    </source>
</reference>
<keyword evidence="3" id="KW-1185">Reference proteome</keyword>
<proteinExistence type="predicted"/>